<dbReference type="GO" id="GO:0007268">
    <property type="term" value="P:chemical synaptic transmission"/>
    <property type="evidence" value="ECO:0007669"/>
    <property type="project" value="TreeGrafter"/>
</dbReference>
<gene>
    <name evidence="2" type="ORF">NP493_108g02027</name>
</gene>
<keyword evidence="1" id="KW-0653">Protein transport</keyword>
<keyword evidence="1" id="KW-0268">Exocytosis</keyword>
<sequence>MSEEDLRAMNSKESAILTSNLSAETLICEQEIITDVLQLRTLANLCESLEWFAGHISSLADQLGAAKQQKSQFVHPGGSMVKIQQPLPPVSEKTLKVVRSLAEDFQAESEVCLIVLHLEVRVHCFFHLIPLAKQQSNYCNAIDDMDPDFNVIKLNKDLANIEDTLQQSLHTKRFKYVFEGLGHLVSTILINCTLFLKRINENGIKKMCRNIFSVQQSLTNITMSREADLDHARQYYELLYLTADEILSVVMTHGPKHSELEYIHLFGLLARSRPALEAAEFHAKLGRLKDLEILKALVARGPQFSEQEYANLLGLAYRSERGASDINLPQLCKRLEEILSEYDSIV</sequence>
<organism evidence="2 3">
    <name type="scientific">Ridgeia piscesae</name>
    <name type="common">Tubeworm</name>
    <dbReference type="NCBI Taxonomy" id="27915"/>
    <lineage>
        <taxon>Eukaryota</taxon>
        <taxon>Metazoa</taxon>
        <taxon>Spiralia</taxon>
        <taxon>Lophotrochozoa</taxon>
        <taxon>Annelida</taxon>
        <taxon>Polychaeta</taxon>
        <taxon>Sedentaria</taxon>
        <taxon>Canalipalpata</taxon>
        <taxon>Sabellida</taxon>
        <taxon>Siboglinidae</taxon>
        <taxon>Ridgeia</taxon>
    </lineage>
</organism>
<protein>
    <recommendedName>
        <fullName evidence="1">Exocyst complex component Sec8</fullName>
    </recommendedName>
</protein>
<dbReference type="GO" id="GO:0090522">
    <property type="term" value="P:vesicle tethering involved in exocytosis"/>
    <property type="evidence" value="ECO:0007669"/>
    <property type="project" value="UniProtKB-UniRule"/>
</dbReference>
<comment type="similarity">
    <text evidence="1">Belongs to the SEC8 family.</text>
</comment>
<keyword evidence="3" id="KW-1185">Reference proteome</keyword>
<dbReference type="GO" id="GO:0032584">
    <property type="term" value="C:growth cone membrane"/>
    <property type="evidence" value="ECO:0007669"/>
    <property type="project" value="TreeGrafter"/>
</dbReference>
<evidence type="ECO:0000313" key="3">
    <source>
        <dbReference type="Proteomes" id="UP001209878"/>
    </source>
</evidence>
<dbReference type="GO" id="GO:0045202">
    <property type="term" value="C:synapse"/>
    <property type="evidence" value="ECO:0007669"/>
    <property type="project" value="TreeGrafter"/>
</dbReference>
<name>A0AAD9P716_RIDPI</name>
<accession>A0AAD9P716</accession>
<dbReference type="AlphaFoldDB" id="A0AAD9P716"/>
<dbReference type="PANTHER" id="PTHR14146">
    <property type="entry name" value="EXOCYST COMPLEX COMPONENT 4"/>
    <property type="match status" value="1"/>
</dbReference>
<dbReference type="PANTHER" id="PTHR14146:SF0">
    <property type="entry name" value="EXOCYST COMPLEX COMPONENT 4"/>
    <property type="match status" value="1"/>
</dbReference>
<reference evidence="2" key="1">
    <citation type="journal article" date="2023" name="Mol. Biol. Evol.">
        <title>Third-Generation Sequencing Reveals the Adaptive Role of the Epigenome in Three Deep-Sea Polychaetes.</title>
        <authorList>
            <person name="Perez M."/>
            <person name="Aroh O."/>
            <person name="Sun Y."/>
            <person name="Lan Y."/>
            <person name="Juniper S.K."/>
            <person name="Young C.R."/>
            <person name="Angers B."/>
            <person name="Qian P.Y."/>
        </authorList>
    </citation>
    <scope>NUCLEOTIDE SEQUENCE</scope>
    <source>
        <strain evidence="2">R07B-5</strain>
    </source>
</reference>
<evidence type="ECO:0000256" key="1">
    <source>
        <dbReference type="RuleBase" id="RU367079"/>
    </source>
</evidence>
<dbReference type="GO" id="GO:0015031">
    <property type="term" value="P:protein transport"/>
    <property type="evidence" value="ECO:0007669"/>
    <property type="project" value="UniProtKB-KW"/>
</dbReference>
<comment type="caution">
    <text evidence="2">The sequence shown here is derived from an EMBL/GenBank/DDBJ whole genome shotgun (WGS) entry which is preliminary data.</text>
</comment>
<dbReference type="GO" id="GO:0000145">
    <property type="term" value="C:exocyst"/>
    <property type="evidence" value="ECO:0007669"/>
    <property type="project" value="UniProtKB-UniRule"/>
</dbReference>
<comment type="function">
    <text evidence="1">Component of the exocyst complex involved in the docking of exocytic vesicles with fusion sites on the plasma membrane.</text>
</comment>
<keyword evidence="1" id="KW-0813">Transport</keyword>
<proteinExistence type="inferred from homology"/>
<dbReference type="EMBL" id="JAODUO010000108">
    <property type="protein sequence ID" value="KAK2189359.1"/>
    <property type="molecule type" value="Genomic_DNA"/>
</dbReference>
<dbReference type="Proteomes" id="UP001209878">
    <property type="component" value="Unassembled WGS sequence"/>
</dbReference>
<dbReference type="GO" id="GO:0006612">
    <property type="term" value="P:protein targeting to membrane"/>
    <property type="evidence" value="ECO:0007669"/>
    <property type="project" value="UniProtKB-UniRule"/>
</dbReference>
<evidence type="ECO:0000313" key="2">
    <source>
        <dbReference type="EMBL" id="KAK2189359.1"/>
    </source>
</evidence>
<dbReference type="GO" id="GO:0006893">
    <property type="term" value="P:Golgi to plasma membrane transport"/>
    <property type="evidence" value="ECO:0007669"/>
    <property type="project" value="TreeGrafter"/>
</dbReference>
<dbReference type="InterPro" id="IPR039682">
    <property type="entry name" value="Sec8/EXOC4"/>
</dbReference>